<organism evidence="4 5">
    <name type="scientific">Mycolicibacterium elephantis</name>
    <dbReference type="NCBI Taxonomy" id="81858"/>
    <lineage>
        <taxon>Bacteria</taxon>
        <taxon>Bacillati</taxon>
        <taxon>Actinomycetota</taxon>
        <taxon>Actinomycetes</taxon>
        <taxon>Mycobacteriales</taxon>
        <taxon>Mycobacteriaceae</taxon>
        <taxon>Mycolicibacterium</taxon>
    </lineage>
</organism>
<evidence type="ECO:0000256" key="2">
    <source>
        <dbReference type="PROSITE-ProRule" id="PRU00335"/>
    </source>
</evidence>
<feature type="domain" description="HTH tetR-type" evidence="3">
    <location>
        <begin position="11"/>
        <end position="71"/>
    </location>
</feature>
<gene>
    <name evidence="4" type="ORF">BST23_02285</name>
</gene>
<accession>A0A1X0D901</accession>
<dbReference type="SUPFAM" id="SSF46689">
    <property type="entry name" value="Homeodomain-like"/>
    <property type="match status" value="1"/>
</dbReference>
<dbReference type="PANTHER" id="PTHR30055">
    <property type="entry name" value="HTH-TYPE TRANSCRIPTIONAL REGULATOR RUTR"/>
    <property type="match status" value="1"/>
</dbReference>
<dbReference type="PRINTS" id="PR00455">
    <property type="entry name" value="HTHTETR"/>
</dbReference>
<proteinExistence type="predicted"/>
<evidence type="ECO:0000313" key="5">
    <source>
        <dbReference type="Proteomes" id="UP000192772"/>
    </source>
</evidence>
<evidence type="ECO:0000256" key="1">
    <source>
        <dbReference type="ARBA" id="ARBA00023125"/>
    </source>
</evidence>
<keyword evidence="1 2" id="KW-0238">DNA-binding</keyword>
<comment type="caution">
    <text evidence="4">The sequence shown here is derived from an EMBL/GenBank/DDBJ whole genome shotgun (WGS) entry which is preliminary data.</text>
</comment>
<dbReference type="OrthoDB" id="4899232at2"/>
<dbReference type="GO" id="GO:0003700">
    <property type="term" value="F:DNA-binding transcription factor activity"/>
    <property type="evidence" value="ECO:0007669"/>
    <property type="project" value="TreeGrafter"/>
</dbReference>
<reference evidence="4 5" key="1">
    <citation type="submission" date="2017-02" db="EMBL/GenBank/DDBJ databases">
        <title>The new phylogeny of genus Mycobacterium.</title>
        <authorList>
            <person name="Tortoli E."/>
            <person name="Trovato A."/>
            <person name="Cirillo D.M."/>
        </authorList>
    </citation>
    <scope>NUCLEOTIDE SEQUENCE [LARGE SCALE GENOMIC DNA]</scope>
    <source>
        <strain evidence="4 5">FI-09383</strain>
    </source>
</reference>
<dbReference type="Proteomes" id="UP000192772">
    <property type="component" value="Unassembled WGS sequence"/>
</dbReference>
<dbReference type="SUPFAM" id="SSF48498">
    <property type="entry name" value="Tetracyclin repressor-like, C-terminal domain"/>
    <property type="match status" value="1"/>
</dbReference>
<dbReference type="GO" id="GO:0000976">
    <property type="term" value="F:transcription cis-regulatory region binding"/>
    <property type="evidence" value="ECO:0007669"/>
    <property type="project" value="TreeGrafter"/>
</dbReference>
<dbReference type="PANTHER" id="PTHR30055:SF226">
    <property type="entry name" value="HTH-TYPE TRANSCRIPTIONAL REGULATOR PKSA"/>
    <property type="match status" value="1"/>
</dbReference>
<dbReference type="PROSITE" id="PS50977">
    <property type="entry name" value="HTH_TETR_2"/>
    <property type="match status" value="1"/>
</dbReference>
<dbReference type="InterPro" id="IPR050109">
    <property type="entry name" value="HTH-type_TetR-like_transc_reg"/>
</dbReference>
<dbReference type="EMBL" id="MVHP01000002">
    <property type="protein sequence ID" value="ORA68886.1"/>
    <property type="molecule type" value="Genomic_DNA"/>
</dbReference>
<evidence type="ECO:0000259" key="3">
    <source>
        <dbReference type="PROSITE" id="PS50977"/>
    </source>
</evidence>
<protein>
    <submittedName>
        <fullName evidence="4">TetR family transcriptional regulator</fullName>
    </submittedName>
</protein>
<dbReference type="InterPro" id="IPR036271">
    <property type="entry name" value="Tet_transcr_reg_TetR-rel_C_sf"/>
</dbReference>
<dbReference type="AlphaFoldDB" id="A0A1X0D901"/>
<evidence type="ECO:0000313" key="4">
    <source>
        <dbReference type="EMBL" id="ORA68886.1"/>
    </source>
</evidence>
<dbReference type="Gene3D" id="1.10.357.10">
    <property type="entry name" value="Tetracycline Repressor, domain 2"/>
    <property type="match status" value="1"/>
</dbReference>
<dbReference type="InterPro" id="IPR009057">
    <property type="entry name" value="Homeodomain-like_sf"/>
</dbReference>
<feature type="DNA-binding region" description="H-T-H motif" evidence="2">
    <location>
        <begin position="34"/>
        <end position="53"/>
    </location>
</feature>
<name>A0A1X0D901_9MYCO</name>
<dbReference type="InterPro" id="IPR001647">
    <property type="entry name" value="HTH_TetR"/>
</dbReference>
<dbReference type="STRING" id="81858.BST23_02285"/>
<sequence length="186" mass="20324">MAATRRAQTSSESRRLLVSAAAELFAEQGFRKTTVADVADRAGISRGSIPWHFGNKDGLLEAVIEQISSSWLAQAEAPAGGTAASLDRIKTLIQEPSTRLLITLVAEAVEPGSPVHGFYAELHRSLRKWVENWTLDAPLPPGVNREQYVAVLTGAIIGVHLEWRVAPDDIDLDQAFDTLKAVFIRR</sequence>
<dbReference type="Pfam" id="PF00440">
    <property type="entry name" value="TetR_N"/>
    <property type="match status" value="1"/>
</dbReference>